<dbReference type="EMBL" id="SRLO01001644">
    <property type="protein sequence ID" value="TNN36218.1"/>
    <property type="molecule type" value="Genomic_DNA"/>
</dbReference>
<comment type="caution">
    <text evidence="2">The sequence shown here is derived from an EMBL/GenBank/DDBJ whole genome shotgun (WGS) entry which is preliminary data.</text>
</comment>
<gene>
    <name evidence="2" type="ORF">EYF80_053609</name>
</gene>
<protein>
    <submittedName>
        <fullName evidence="2">Uncharacterized protein</fullName>
    </submittedName>
</protein>
<dbReference type="AlphaFoldDB" id="A0A4Z2F540"/>
<dbReference type="Proteomes" id="UP000314294">
    <property type="component" value="Unassembled WGS sequence"/>
</dbReference>
<name>A0A4Z2F540_9TELE</name>
<evidence type="ECO:0000256" key="1">
    <source>
        <dbReference type="SAM" id="MobiDB-lite"/>
    </source>
</evidence>
<proteinExistence type="predicted"/>
<accession>A0A4Z2F540</accession>
<keyword evidence="3" id="KW-1185">Reference proteome</keyword>
<sequence>MEPVADTAMFSSTALRSNPAAIKQTVSFAPPSRRAEYASFGQRYPVSSEPPIKVSEENA</sequence>
<evidence type="ECO:0000313" key="2">
    <source>
        <dbReference type="EMBL" id="TNN36218.1"/>
    </source>
</evidence>
<reference evidence="2 3" key="1">
    <citation type="submission" date="2019-03" db="EMBL/GenBank/DDBJ databases">
        <title>First draft genome of Liparis tanakae, snailfish: a comprehensive survey of snailfish specific genes.</title>
        <authorList>
            <person name="Kim W."/>
            <person name="Song I."/>
            <person name="Jeong J.-H."/>
            <person name="Kim D."/>
            <person name="Kim S."/>
            <person name="Ryu S."/>
            <person name="Song J.Y."/>
            <person name="Lee S.K."/>
        </authorList>
    </citation>
    <scope>NUCLEOTIDE SEQUENCE [LARGE SCALE GENOMIC DNA]</scope>
    <source>
        <tissue evidence="2">Muscle</tissue>
    </source>
</reference>
<organism evidence="2 3">
    <name type="scientific">Liparis tanakae</name>
    <name type="common">Tanaka's snailfish</name>
    <dbReference type="NCBI Taxonomy" id="230148"/>
    <lineage>
        <taxon>Eukaryota</taxon>
        <taxon>Metazoa</taxon>
        <taxon>Chordata</taxon>
        <taxon>Craniata</taxon>
        <taxon>Vertebrata</taxon>
        <taxon>Euteleostomi</taxon>
        <taxon>Actinopterygii</taxon>
        <taxon>Neopterygii</taxon>
        <taxon>Teleostei</taxon>
        <taxon>Neoteleostei</taxon>
        <taxon>Acanthomorphata</taxon>
        <taxon>Eupercaria</taxon>
        <taxon>Perciformes</taxon>
        <taxon>Cottioidei</taxon>
        <taxon>Cottales</taxon>
        <taxon>Liparidae</taxon>
        <taxon>Liparis</taxon>
    </lineage>
</organism>
<evidence type="ECO:0000313" key="3">
    <source>
        <dbReference type="Proteomes" id="UP000314294"/>
    </source>
</evidence>
<feature type="region of interest" description="Disordered" evidence="1">
    <location>
        <begin position="40"/>
        <end position="59"/>
    </location>
</feature>